<dbReference type="InterPro" id="IPR000847">
    <property type="entry name" value="LysR_HTH_N"/>
</dbReference>
<dbReference type="FunFam" id="3.40.190.10:FF:000017">
    <property type="entry name" value="Glycine cleavage system transcriptional activator"/>
    <property type="match status" value="1"/>
</dbReference>
<organism evidence="6 7">
    <name type="scientific">Nitrogeniibacter mangrovi</name>
    <dbReference type="NCBI Taxonomy" id="2016596"/>
    <lineage>
        <taxon>Bacteria</taxon>
        <taxon>Pseudomonadati</taxon>
        <taxon>Pseudomonadota</taxon>
        <taxon>Betaproteobacteria</taxon>
        <taxon>Rhodocyclales</taxon>
        <taxon>Zoogloeaceae</taxon>
        <taxon>Nitrogeniibacter</taxon>
    </lineage>
</organism>
<evidence type="ECO:0000256" key="2">
    <source>
        <dbReference type="ARBA" id="ARBA00023015"/>
    </source>
</evidence>
<reference evidence="6 7" key="1">
    <citation type="submission" date="2020-02" db="EMBL/GenBank/DDBJ databases">
        <title>Nitrogenibacter mangrovi gen. nov., sp. nov. isolated from mangrove sediment, a denitrifying betaproteobacterium.</title>
        <authorList>
            <person name="Liao H."/>
            <person name="Tian Y."/>
        </authorList>
    </citation>
    <scope>NUCLEOTIDE SEQUENCE [LARGE SCALE GENOMIC DNA]</scope>
    <source>
        <strain evidence="6 7">M9-3-2</strain>
    </source>
</reference>
<dbReference type="InterPro" id="IPR005119">
    <property type="entry name" value="LysR_subst-bd"/>
</dbReference>
<proteinExistence type="inferred from homology"/>
<keyword evidence="4" id="KW-0804">Transcription</keyword>
<dbReference type="Gene3D" id="1.10.10.10">
    <property type="entry name" value="Winged helix-like DNA-binding domain superfamily/Winged helix DNA-binding domain"/>
    <property type="match status" value="1"/>
</dbReference>
<sequence>MALRLPPLAALRLFESAGRHQSFKLAAHELHLTSSAVSHGIASLEQWLGIALFERLGNGVALTREGREYLPFVSDALTSIAVGTGRLPRRHGEPRVSISTTPTFAIRWLLPRLTDFRMRYPDILVSVDTIHRNVDFPGDNVDLAIRMSQAPWPNLKSTCLFLEELVPVCSPAFKAEHQQGGELDLASVPLLHVTSIAEDWDSWAQWSGASGIDLDTGMNFDTVQMAVAAAQEGLGVAIGRRPLIDDDLAAGRLVEAAQPPIRSTTGFWLIQPADEAPRRELRLFTDWLLDVSPPDR</sequence>
<dbReference type="GO" id="GO:0003700">
    <property type="term" value="F:DNA-binding transcription factor activity"/>
    <property type="evidence" value="ECO:0007669"/>
    <property type="project" value="InterPro"/>
</dbReference>
<dbReference type="KEGG" id="azq:G3580_06635"/>
<dbReference type="GO" id="GO:0006351">
    <property type="term" value="P:DNA-templated transcription"/>
    <property type="evidence" value="ECO:0007669"/>
    <property type="project" value="TreeGrafter"/>
</dbReference>
<dbReference type="PROSITE" id="PS50931">
    <property type="entry name" value="HTH_LYSR"/>
    <property type="match status" value="1"/>
</dbReference>
<keyword evidence="3" id="KW-0238">DNA-binding</keyword>
<evidence type="ECO:0000256" key="4">
    <source>
        <dbReference type="ARBA" id="ARBA00023163"/>
    </source>
</evidence>
<evidence type="ECO:0000259" key="5">
    <source>
        <dbReference type="PROSITE" id="PS50931"/>
    </source>
</evidence>
<feature type="domain" description="HTH lysR-type" evidence="5">
    <location>
        <begin position="6"/>
        <end position="63"/>
    </location>
</feature>
<keyword evidence="7" id="KW-1185">Reference proteome</keyword>
<dbReference type="InterPro" id="IPR036388">
    <property type="entry name" value="WH-like_DNA-bd_sf"/>
</dbReference>
<dbReference type="InterPro" id="IPR036390">
    <property type="entry name" value="WH_DNA-bd_sf"/>
</dbReference>
<protein>
    <submittedName>
        <fullName evidence="6">Transcriptional regulator GcvA</fullName>
    </submittedName>
</protein>
<dbReference type="InterPro" id="IPR058163">
    <property type="entry name" value="LysR-type_TF_proteobact-type"/>
</dbReference>
<dbReference type="GO" id="GO:0043565">
    <property type="term" value="F:sequence-specific DNA binding"/>
    <property type="evidence" value="ECO:0007669"/>
    <property type="project" value="TreeGrafter"/>
</dbReference>
<dbReference type="Pfam" id="PF00126">
    <property type="entry name" value="HTH_1"/>
    <property type="match status" value="1"/>
</dbReference>
<accession>A0A6C1B4Y8</accession>
<evidence type="ECO:0000256" key="3">
    <source>
        <dbReference type="ARBA" id="ARBA00023125"/>
    </source>
</evidence>
<dbReference type="Gene3D" id="3.40.190.10">
    <property type="entry name" value="Periplasmic binding protein-like II"/>
    <property type="match status" value="2"/>
</dbReference>
<gene>
    <name evidence="6" type="primary">gcvA</name>
    <name evidence="6" type="ORF">G3580_06635</name>
</gene>
<comment type="similarity">
    <text evidence="1">Belongs to the LysR transcriptional regulatory family.</text>
</comment>
<dbReference type="SUPFAM" id="SSF53850">
    <property type="entry name" value="Periplasmic binding protein-like II"/>
    <property type="match status" value="1"/>
</dbReference>
<evidence type="ECO:0000313" key="7">
    <source>
        <dbReference type="Proteomes" id="UP000501991"/>
    </source>
</evidence>
<evidence type="ECO:0000256" key="1">
    <source>
        <dbReference type="ARBA" id="ARBA00009437"/>
    </source>
</evidence>
<dbReference type="SUPFAM" id="SSF46785">
    <property type="entry name" value="Winged helix' DNA-binding domain"/>
    <property type="match status" value="1"/>
</dbReference>
<name>A0A6C1B4Y8_9RHOO</name>
<dbReference type="AlphaFoldDB" id="A0A6C1B4Y8"/>
<dbReference type="Pfam" id="PF03466">
    <property type="entry name" value="LysR_substrate"/>
    <property type="match status" value="1"/>
</dbReference>
<dbReference type="RefSeq" id="WP_173764514.1">
    <property type="nucleotide sequence ID" value="NZ_CP048836.1"/>
</dbReference>
<dbReference type="PANTHER" id="PTHR30537:SF74">
    <property type="entry name" value="HTH-TYPE TRANSCRIPTIONAL REGULATOR TRPI"/>
    <property type="match status" value="1"/>
</dbReference>
<dbReference type="CDD" id="cd08432">
    <property type="entry name" value="PBP2_GcdR_TrpI_HvrB_AmpR_like"/>
    <property type="match status" value="1"/>
</dbReference>
<dbReference type="EMBL" id="CP048836">
    <property type="protein sequence ID" value="QID17350.1"/>
    <property type="molecule type" value="Genomic_DNA"/>
</dbReference>
<dbReference type="Proteomes" id="UP000501991">
    <property type="component" value="Chromosome"/>
</dbReference>
<dbReference type="PANTHER" id="PTHR30537">
    <property type="entry name" value="HTH-TYPE TRANSCRIPTIONAL REGULATOR"/>
    <property type="match status" value="1"/>
</dbReference>
<dbReference type="PRINTS" id="PR00039">
    <property type="entry name" value="HTHLYSR"/>
</dbReference>
<keyword evidence="2" id="KW-0805">Transcription regulation</keyword>
<evidence type="ECO:0000313" key="6">
    <source>
        <dbReference type="EMBL" id="QID17350.1"/>
    </source>
</evidence>
<dbReference type="NCBIfam" id="NF008352">
    <property type="entry name" value="PRK11139.1"/>
    <property type="match status" value="1"/>
</dbReference>